<dbReference type="Proteomes" id="UP000727490">
    <property type="component" value="Unassembled WGS sequence"/>
</dbReference>
<keyword evidence="3 4" id="KW-0663">Pyridoxal phosphate</keyword>
<dbReference type="GO" id="GO:0005737">
    <property type="term" value="C:cytoplasm"/>
    <property type="evidence" value="ECO:0007669"/>
    <property type="project" value="TreeGrafter"/>
</dbReference>
<comment type="cofactor">
    <cofactor evidence="1 4">
        <name>pyridoxal 5'-phosphate</name>
        <dbReference type="ChEBI" id="CHEBI:597326"/>
    </cofactor>
</comment>
<dbReference type="PIRSF" id="PIRSF001434">
    <property type="entry name" value="CGS"/>
    <property type="match status" value="1"/>
</dbReference>
<dbReference type="InterPro" id="IPR000277">
    <property type="entry name" value="Cys/Met-Metab_PyrdxlP-dep_enz"/>
</dbReference>
<dbReference type="CDD" id="cd00614">
    <property type="entry name" value="CGS_like"/>
    <property type="match status" value="1"/>
</dbReference>
<dbReference type="EMBL" id="RPHB01000009">
    <property type="protein sequence ID" value="MBW3469695.1"/>
    <property type="molecule type" value="Genomic_DNA"/>
</dbReference>
<dbReference type="Pfam" id="PF01053">
    <property type="entry name" value="Cys_Met_Meta_PP"/>
    <property type="match status" value="1"/>
</dbReference>
<evidence type="ECO:0000313" key="6">
    <source>
        <dbReference type="Proteomes" id="UP000727490"/>
    </source>
</evidence>
<comment type="similarity">
    <text evidence="2 4">Belongs to the trans-sulfuration enzymes family.</text>
</comment>
<dbReference type="PANTHER" id="PTHR11808">
    <property type="entry name" value="TRANS-SULFURATION ENZYME FAMILY MEMBER"/>
    <property type="match status" value="1"/>
</dbReference>
<dbReference type="NCBIfam" id="NF005871">
    <property type="entry name" value="PRK07811.1"/>
    <property type="match status" value="1"/>
</dbReference>
<evidence type="ECO:0000313" key="5">
    <source>
        <dbReference type="EMBL" id="MBW3469695.1"/>
    </source>
</evidence>
<protein>
    <submittedName>
        <fullName evidence="5">Cystathionine gamma-synthase</fullName>
        <ecNumber evidence="5">2.5.1.48</ecNumber>
    </submittedName>
</protein>
<dbReference type="PANTHER" id="PTHR11808:SF15">
    <property type="entry name" value="CYSTATHIONINE GAMMA-LYASE"/>
    <property type="match status" value="1"/>
</dbReference>
<keyword evidence="6" id="KW-1185">Reference proteome</keyword>
<keyword evidence="5" id="KW-0808">Transferase</keyword>
<dbReference type="GO" id="GO:0019346">
    <property type="term" value="P:transsulfuration"/>
    <property type="evidence" value="ECO:0007669"/>
    <property type="project" value="InterPro"/>
</dbReference>
<evidence type="ECO:0000256" key="3">
    <source>
        <dbReference type="ARBA" id="ARBA00022898"/>
    </source>
</evidence>
<comment type="caution">
    <text evidence="5">The sequence shown here is derived from an EMBL/GenBank/DDBJ whole genome shotgun (WGS) entry which is preliminary data.</text>
</comment>
<dbReference type="GO" id="GO:0003962">
    <property type="term" value="F:cystathionine gamma-synthase activity"/>
    <property type="evidence" value="ECO:0007669"/>
    <property type="project" value="UniProtKB-EC"/>
</dbReference>
<evidence type="ECO:0000256" key="2">
    <source>
        <dbReference type="ARBA" id="ARBA00009077"/>
    </source>
</evidence>
<dbReference type="AlphaFoldDB" id="A0A951IYT7"/>
<dbReference type="GO" id="GO:0004123">
    <property type="term" value="F:cystathionine gamma-lyase activity"/>
    <property type="evidence" value="ECO:0007669"/>
    <property type="project" value="TreeGrafter"/>
</dbReference>
<dbReference type="FunFam" id="3.90.1150.10:FF:000008">
    <property type="entry name" value="Cystathionine gamma-synthase"/>
    <property type="match status" value="1"/>
</dbReference>
<evidence type="ECO:0000256" key="1">
    <source>
        <dbReference type="ARBA" id="ARBA00001933"/>
    </source>
</evidence>
<dbReference type="EC" id="2.5.1.48" evidence="5"/>
<dbReference type="GO" id="GO:0019343">
    <property type="term" value="P:cysteine biosynthetic process via cystathionine"/>
    <property type="evidence" value="ECO:0007669"/>
    <property type="project" value="TreeGrafter"/>
</dbReference>
<gene>
    <name evidence="5" type="ORF">EGN73_18015</name>
</gene>
<accession>A0A951IYT7</accession>
<dbReference type="FunFam" id="3.40.640.10:FF:000009">
    <property type="entry name" value="Cystathionine gamma-synthase homolog"/>
    <property type="match status" value="1"/>
</dbReference>
<sequence>MKFGTKTIHAGVEPDPSTGAIMTPIFQTSTYIQKSPGDHKGYEYSRTHNPTRTALQNNLAALENGKHGLCFSSGLGAIDAIIKLLNPGDEVISTNDLYGGSYRIFTKVFERYGIKFHFVSMEDPKTIENYINERTKLIWAETPTNPMMNIIDIEEIGKVAKKHRLLFAVDNTFATPFLQNPLDLGADMVMHSVTKYLGGHSDVVMGAIIVNDDQLAEQLAFIQNACGATPGPQDCFLVLRGIKTLHLRMERHCQNGKAIAEFLKTQEKVDKVYWPGFEDHPNHDIAKKQMRDFGGMISFTLKGNKIEDATKVLENLHYFSLAESLGGVESLCGHPATMTHASIPKEEREKVGLVDSLIRLSVGIEDVEDLKEDLAGALAKLA</sequence>
<dbReference type="RefSeq" id="WP_219292973.1">
    <property type="nucleotide sequence ID" value="NZ_RPHB01000009.1"/>
</dbReference>
<evidence type="ECO:0000256" key="4">
    <source>
        <dbReference type="RuleBase" id="RU362118"/>
    </source>
</evidence>
<name>A0A951IYT7_9BACT</name>
<organism evidence="5 6">
    <name type="scientific">Arthrospiribacter ruber</name>
    <dbReference type="NCBI Taxonomy" id="2487934"/>
    <lineage>
        <taxon>Bacteria</taxon>
        <taxon>Pseudomonadati</taxon>
        <taxon>Bacteroidota</taxon>
        <taxon>Cytophagia</taxon>
        <taxon>Cytophagales</taxon>
        <taxon>Cyclobacteriaceae</taxon>
        <taxon>Arthrospiribacter</taxon>
    </lineage>
</organism>
<proteinExistence type="inferred from homology"/>
<reference evidence="5 6" key="1">
    <citation type="journal article" date="2020" name="Syst. Appl. Microbiol.">
        <title>Arthrospiribacter ruber gen. nov., sp. nov., a novel bacterium isolated from Arthrospira cultures.</title>
        <authorList>
            <person name="Waleron M."/>
            <person name="Misztak A."/>
            <person name="Waleron M.M."/>
            <person name="Furmaniak M."/>
            <person name="Mrozik A."/>
            <person name="Waleron K."/>
        </authorList>
    </citation>
    <scope>NUCLEOTIDE SEQUENCE [LARGE SCALE GENOMIC DNA]</scope>
    <source>
        <strain evidence="5 6">DPMB0001</strain>
    </source>
</reference>
<dbReference type="GO" id="GO:0030170">
    <property type="term" value="F:pyridoxal phosphate binding"/>
    <property type="evidence" value="ECO:0007669"/>
    <property type="project" value="InterPro"/>
</dbReference>